<dbReference type="InterPro" id="IPR031352">
    <property type="entry name" value="SesA"/>
</dbReference>
<evidence type="ECO:0000259" key="2">
    <source>
        <dbReference type="Pfam" id="PF00931"/>
    </source>
</evidence>
<accession>A0A2H1GUQ0</accession>
<dbReference type="GO" id="GO:0043531">
    <property type="term" value="F:ADP binding"/>
    <property type="evidence" value="ECO:0007669"/>
    <property type="project" value="InterPro"/>
</dbReference>
<dbReference type="SUPFAM" id="SSF48403">
    <property type="entry name" value="Ankyrin repeat"/>
    <property type="match status" value="1"/>
</dbReference>
<proteinExistence type="predicted"/>
<gene>
    <name evidence="4" type="ORF">ZT1E4_G8865</name>
</gene>
<evidence type="ECO:0000259" key="3">
    <source>
        <dbReference type="Pfam" id="PF17107"/>
    </source>
</evidence>
<feature type="domain" description="NACHT-NTPase and P-loop NTPases N-terminal" evidence="3">
    <location>
        <begin position="11"/>
        <end position="114"/>
    </location>
</feature>
<feature type="compositionally biased region" description="Basic and acidic residues" evidence="1">
    <location>
        <begin position="994"/>
        <end position="1010"/>
    </location>
</feature>
<protein>
    <submittedName>
        <fullName evidence="4">Uncharacterized protein</fullName>
    </submittedName>
</protein>
<dbReference type="AlphaFoldDB" id="A0A2H1GUQ0"/>
<dbReference type="Gene3D" id="3.40.50.300">
    <property type="entry name" value="P-loop containing nucleotide triphosphate hydrolases"/>
    <property type="match status" value="1"/>
</dbReference>
<dbReference type="Pfam" id="PF00931">
    <property type="entry name" value="NB-ARC"/>
    <property type="match status" value="1"/>
</dbReference>
<evidence type="ECO:0000256" key="1">
    <source>
        <dbReference type="SAM" id="MobiDB-lite"/>
    </source>
</evidence>
<dbReference type="PANTHER" id="PTHR47691">
    <property type="entry name" value="REGULATOR-RELATED"/>
    <property type="match status" value="1"/>
</dbReference>
<dbReference type="InterPro" id="IPR036770">
    <property type="entry name" value="Ankyrin_rpt-contain_sf"/>
</dbReference>
<dbReference type="PANTHER" id="PTHR47691:SF3">
    <property type="entry name" value="HTH-TYPE TRANSCRIPTIONAL REGULATOR RV0890C-RELATED"/>
    <property type="match status" value="1"/>
</dbReference>
<evidence type="ECO:0000313" key="5">
    <source>
        <dbReference type="Proteomes" id="UP000245764"/>
    </source>
</evidence>
<evidence type="ECO:0000313" key="4">
    <source>
        <dbReference type="EMBL" id="SMR57268.1"/>
    </source>
</evidence>
<organism evidence="4 5">
    <name type="scientific">Zymoseptoria tritici ST99CH_1E4</name>
    <dbReference type="NCBI Taxonomy" id="1276532"/>
    <lineage>
        <taxon>Eukaryota</taxon>
        <taxon>Fungi</taxon>
        <taxon>Dikarya</taxon>
        <taxon>Ascomycota</taxon>
        <taxon>Pezizomycotina</taxon>
        <taxon>Dothideomycetes</taxon>
        <taxon>Dothideomycetidae</taxon>
        <taxon>Mycosphaerellales</taxon>
        <taxon>Mycosphaerellaceae</taxon>
        <taxon>Zymoseptoria</taxon>
    </lineage>
</organism>
<dbReference type="EMBL" id="LT854260">
    <property type="protein sequence ID" value="SMR57268.1"/>
    <property type="molecule type" value="Genomic_DNA"/>
</dbReference>
<reference evidence="5" key="1">
    <citation type="submission" date="2017-05" db="EMBL/GenBank/DDBJ databases">
        <authorList>
            <person name="Song R."/>
            <person name="Chenine A.L."/>
            <person name="Ruprecht R.M."/>
        </authorList>
    </citation>
    <scope>NUCLEOTIDE SEQUENCE [LARGE SCALE GENOMIC DNA]</scope>
</reference>
<dbReference type="InterPro" id="IPR002182">
    <property type="entry name" value="NB-ARC"/>
</dbReference>
<dbReference type="Proteomes" id="UP000245764">
    <property type="component" value="Chromosome 8"/>
</dbReference>
<name>A0A2H1GUQ0_ZYMTR</name>
<dbReference type="Pfam" id="PF17107">
    <property type="entry name" value="SesA"/>
    <property type="match status" value="1"/>
</dbReference>
<dbReference type="InterPro" id="IPR027417">
    <property type="entry name" value="P-loop_NTPase"/>
</dbReference>
<dbReference type="Gene3D" id="1.25.40.20">
    <property type="entry name" value="Ankyrin repeat-containing domain"/>
    <property type="match status" value="1"/>
</dbReference>
<dbReference type="SUPFAM" id="SSF52540">
    <property type="entry name" value="P-loop containing nucleoside triphosphate hydrolases"/>
    <property type="match status" value="1"/>
</dbReference>
<feature type="region of interest" description="Disordered" evidence="1">
    <location>
        <begin position="989"/>
        <end position="1018"/>
    </location>
</feature>
<sequence>MAEAIAVLGLIGAIINITEAIKETYKIAAAAHKLPEAFVVVNDRIPVVQKTLAVIQTAYRGTEDETAIRESLNTCKENAEDLRYIFEQALKTLKPGRGDRVENLFHKILDTLQTLQEIGAVDLSILDTASTTICSSGIGALFNTGSGHMGVKQQNGDGNYQAETIYFQTPSAQDSRALNPTLKDPFYDPTLDRSRVDSALSVLRSTAVKSIEAKLTTRCKHGRLRHAVVVHGMGGTGKTQVVLHYVQRHRYEYDTLIWIDATSPETFVWSCARVSRRLKLPGLINYGEGEQALLPQRSTIVSDLTTWLEARPPSTSWLVVLDNLDDMTWGVKDVLPQGIAGTLIVTSRDLSTARLVGCGNITLDSMETGEARSFLRAAAFPDLEESSEELDALCNSVCDMLDCLPLAVHLAAATIETFVPLEVVELADACKVVTTYIDRFDANKDLLLTRDDHKFMQSPYPRTILTTFETTFRQLEGENRPKWEPPAMKLLRLLSWLSDVNVDELHDLFKQAYDGILHGCQSYAIHNLTTWISKVLSGESSVEYCDTRQNTSWDDNGYHATLGMLHRHGLIRPKSTGLPGMLPMHKIVRWRVQKESESHVRAYLSQYAVLLELALSSRSQDELGVVRLLNELADTYRDIGKLQYAESCARLHTERQCDMRGRHHAETVKSLERLIAILGQQGEESMMKYEMFVFLKDAADRAAVLAALPGHLLMLLNSAFRLEESHSWPPHLAVKESEHRHASRNYSARALTTTLNESGQRNDKTGSSYPNYPGKVPIDSLGAWAPQESLSQPASKDQRLQDEVLSQIMRRKAVLTEAASTKPDLVTLFEVFSMGSRDLIALYIHHIDADVVHYRDPVDRRTVLHFVAAYGEPADVRKCIVSGADLLAKDRFGETPLEIAHVSQRKDVFRALRAAGGADEVERAEQGPLVPAGRIVPAPAVEHVTDRNAPFRAVERQMFNTTSHQAYVESDDESDGEYQGFYSAPLSRASRASIETRSEQSSDDSQRPAYHDLPWQGPAGIIRRTKRIRATVQGHLHFREV</sequence>
<feature type="domain" description="NB-ARC" evidence="2">
    <location>
        <begin position="206"/>
        <end position="381"/>
    </location>
</feature>